<dbReference type="PANTHER" id="PTHR34502">
    <property type="entry name" value="DUF6594 DOMAIN-CONTAINING PROTEIN-RELATED"/>
    <property type="match status" value="1"/>
</dbReference>
<name>A0A1L9WT35_ASPA1</name>
<keyword evidence="1" id="KW-1133">Transmembrane helix</keyword>
<dbReference type="Proteomes" id="UP000184546">
    <property type="component" value="Unassembled WGS sequence"/>
</dbReference>
<evidence type="ECO:0000313" key="3">
    <source>
        <dbReference type="EMBL" id="OJJ99341.1"/>
    </source>
</evidence>
<evidence type="ECO:0000256" key="1">
    <source>
        <dbReference type="SAM" id="Phobius"/>
    </source>
</evidence>
<keyword evidence="4" id="KW-1185">Reference proteome</keyword>
<evidence type="ECO:0000259" key="2">
    <source>
        <dbReference type="Pfam" id="PF20237"/>
    </source>
</evidence>
<dbReference type="OrthoDB" id="5341582at2759"/>
<sequence length="292" mass="32968">MNVLSRTFLSRKIRTPRDLESQNIHLKSEKIEDFPAGYPRFCALISSTNSLQLYRRFSILRSRDLLLKQDRLSILEKRLQDLDLREEKPSYLGSCRRDLNNERQAVLSDISKALFDYDQTLLRNSRIADLKHAGPRQVVTLRNWIEGNACVSRSETDFLQHDGDLIALSSPKDETLACLEEWVEDRLISLFTRSYKNQCQALSDDPMVYIPHGILAIILARALLGTFVVILIMVPVLICNFLLSVLLRLVVVSLATTAFIAFLSGGTHAKTIEILAAAAAYAAILTVYVTQS</sequence>
<dbReference type="AlphaFoldDB" id="A0A1L9WT35"/>
<dbReference type="EMBL" id="KV878978">
    <property type="protein sequence ID" value="OJJ99341.1"/>
    <property type="molecule type" value="Genomic_DNA"/>
</dbReference>
<dbReference type="STRING" id="690307.A0A1L9WT35"/>
<reference evidence="4" key="1">
    <citation type="journal article" date="2017" name="Genome Biol.">
        <title>Comparative genomics reveals high biological diversity and specific adaptations in the industrially and medically important fungal genus Aspergillus.</title>
        <authorList>
            <person name="de Vries R.P."/>
            <person name="Riley R."/>
            <person name="Wiebenga A."/>
            <person name="Aguilar-Osorio G."/>
            <person name="Amillis S."/>
            <person name="Uchima C.A."/>
            <person name="Anderluh G."/>
            <person name="Asadollahi M."/>
            <person name="Askin M."/>
            <person name="Barry K."/>
            <person name="Battaglia E."/>
            <person name="Bayram O."/>
            <person name="Benocci T."/>
            <person name="Braus-Stromeyer S.A."/>
            <person name="Caldana C."/>
            <person name="Canovas D."/>
            <person name="Cerqueira G.C."/>
            <person name="Chen F."/>
            <person name="Chen W."/>
            <person name="Choi C."/>
            <person name="Clum A."/>
            <person name="Dos Santos R.A."/>
            <person name="Damasio A.R."/>
            <person name="Diallinas G."/>
            <person name="Emri T."/>
            <person name="Fekete E."/>
            <person name="Flipphi M."/>
            <person name="Freyberg S."/>
            <person name="Gallo A."/>
            <person name="Gournas C."/>
            <person name="Habgood R."/>
            <person name="Hainaut M."/>
            <person name="Harispe M.L."/>
            <person name="Henrissat B."/>
            <person name="Hilden K.S."/>
            <person name="Hope R."/>
            <person name="Hossain A."/>
            <person name="Karabika E."/>
            <person name="Karaffa L."/>
            <person name="Karanyi Z."/>
            <person name="Krasevec N."/>
            <person name="Kuo A."/>
            <person name="Kusch H."/>
            <person name="LaButti K."/>
            <person name="Lagendijk E.L."/>
            <person name="Lapidus A."/>
            <person name="Levasseur A."/>
            <person name="Lindquist E."/>
            <person name="Lipzen A."/>
            <person name="Logrieco A.F."/>
            <person name="MacCabe A."/>
            <person name="Maekelae M.R."/>
            <person name="Malavazi I."/>
            <person name="Melin P."/>
            <person name="Meyer V."/>
            <person name="Mielnichuk N."/>
            <person name="Miskei M."/>
            <person name="Molnar A.P."/>
            <person name="Mule G."/>
            <person name="Ngan C.Y."/>
            <person name="Orejas M."/>
            <person name="Orosz E."/>
            <person name="Ouedraogo J.P."/>
            <person name="Overkamp K.M."/>
            <person name="Park H.-S."/>
            <person name="Perrone G."/>
            <person name="Piumi F."/>
            <person name="Punt P.J."/>
            <person name="Ram A.F."/>
            <person name="Ramon A."/>
            <person name="Rauscher S."/>
            <person name="Record E."/>
            <person name="Riano-Pachon D.M."/>
            <person name="Robert V."/>
            <person name="Roehrig J."/>
            <person name="Ruller R."/>
            <person name="Salamov A."/>
            <person name="Salih N.S."/>
            <person name="Samson R.A."/>
            <person name="Sandor E."/>
            <person name="Sanguinetti M."/>
            <person name="Schuetze T."/>
            <person name="Sepcic K."/>
            <person name="Shelest E."/>
            <person name="Sherlock G."/>
            <person name="Sophianopoulou V."/>
            <person name="Squina F.M."/>
            <person name="Sun H."/>
            <person name="Susca A."/>
            <person name="Todd R.B."/>
            <person name="Tsang A."/>
            <person name="Unkles S.E."/>
            <person name="van de Wiele N."/>
            <person name="van Rossen-Uffink D."/>
            <person name="Oliveira J.V."/>
            <person name="Vesth T.C."/>
            <person name="Visser J."/>
            <person name="Yu J.-H."/>
            <person name="Zhou M."/>
            <person name="Andersen M.R."/>
            <person name="Archer D.B."/>
            <person name="Baker S.E."/>
            <person name="Benoit I."/>
            <person name="Brakhage A.A."/>
            <person name="Braus G.H."/>
            <person name="Fischer R."/>
            <person name="Frisvad J.C."/>
            <person name="Goldman G.H."/>
            <person name="Houbraken J."/>
            <person name="Oakley B."/>
            <person name="Pocsi I."/>
            <person name="Scazzocchio C."/>
            <person name="Seiboth B."/>
            <person name="vanKuyk P.A."/>
            <person name="Wortman J."/>
            <person name="Dyer P.S."/>
            <person name="Grigoriev I.V."/>
        </authorList>
    </citation>
    <scope>NUCLEOTIDE SEQUENCE [LARGE SCALE GENOMIC DNA]</scope>
    <source>
        <strain evidence="4">ATCC 16872 / CBS 172.66 / WB 5094</strain>
    </source>
</reference>
<dbReference type="PANTHER" id="PTHR34502:SF5">
    <property type="entry name" value="DUF6594 DOMAIN-CONTAINING PROTEIN"/>
    <property type="match status" value="1"/>
</dbReference>
<evidence type="ECO:0000313" key="4">
    <source>
        <dbReference type="Proteomes" id="UP000184546"/>
    </source>
</evidence>
<keyword evidence="1" id="KW-0472">Membrane</keyword>
<dbReference type="GeneID" id="30970179"/>
<dbReference type="OMA" id="LVELWIK"/>
<feature type="transmembrane region" description="Helical" evidence="1">
    <location>
        <begin position="245"/>
        <end position="265"/>
    </location>
</feature>
<dbReference type="VEuPathDB" id="FungiDB:ASPACDRAFT_120677"/>
<feature type="transmembrane region" description="Helical" evidence="1">
    <location>
        <begin position="213"/>
        <end position="238"/>
    </location>
</feature>
<feature type="domain" description="DUF6594" evidence="2">
    <location>
        <begin position="38"/>
        <end position="285"/>
    </location>
</feature>
<protein>
    <recommendedName>
        <fullName evidence="2">DUF6594 domain-containing protein</fullName>
    </recommendedName>
</protein>
<dbReference type="InterPro" id="IPR046529">
    <property type="entry name" value="DUF6594"/>
</dbReference>
<proteinExistence type="predicted"/>
<accession>A0A1L9WT35</accession>
<feature type="transmembrane region" description="Helical" evidence="1">
    <location>
        <begin position="271"/>
        <end position="290"/>
    </location>
</feature>
<dbReference type="Pfam" id="PF20237">
    <property type="entry name" value="DUF6594"/>
    <property type="match status" value="1"/>
</dbReference>
<dbReference type="RefSeq" id="XP_020055681.1">
    <property type="nucleotide sequence ID" value="XM_020196365.1"/>
</dbReference>
<organism evidence="3 4">
    <name type="scientific">Aspergillus aculeatus (strain ATCC 16872 / CBS 172.66 / WB 5094)</name>
    <dbReference type="NCBI Taxonomy" id="690307"/>
    <lineage>
        <taxon>Eukaryota</taxon>
        <taxon>Fungi</taxon>
        <taxon>Dikarya</taxon>
        <taxon>Ascomycota</taxon>
        <taxon>Pezizomycotina</taxon>
        <taxon>Eurotiomycetes</taxon>
        <taxon>Eurotiomycetidae</taxon>
        <taxon>Eurotiales</taxon>
        <taxon>Aspergillaceae</taxon>
        <taxon>Aspergillus</taxon>
        <taxon>Aspergillus subgen. Circumdati</taxon>
    </lineage>
</organism>
<gene>
    <name evidence="3" type="ORF">ASPACDRAFT_120677</name>
</gene>
<keyword evidence="1" id="KW-0812">Transmembrane</keyword>